<dbReference type="GO" id="GO:0031177">
    <property type="term" value="F:phosphopantetheine binding"/>
    <property type="evidence" value="ECO:0007669"/>
    <property type="project" value="TreeGrafter"/>
</dbReference>
<dbReference type="AlphaFoldDB" id="A0A9X3AJ76"/>
<organism evidence="2 3">
    <name type="scientific">Umezawaea endophytica</name>
    <dbReference type="NCBI Taxonomy" id="1654476"/>
    <lineage>
        <taxon>Bacteria</taxon>
        <taxon>Bacillati</taxon>
        <taxon>Actinomycetota</taxon>
        <taxon>Actinomycetes</taxon>
        <taxon>Pseudonocardiales</taxon>
        <taxon>Pseudonocardiaceae</taxon>
        <taxon>Umezawaea</taxon>
    </lineage>
</organism>
<dbReference type="GO" id="GO:0005737">
    <property type="term" value="C:cytoplasm"/>
    <property type="evidence" value="ECO:0007669"/>
    <property type="project" value="TreeGrafter"/>
</dbReference>
<dbReference type="Gene3D" id="3.30.559.30">
    <property type="entry name" value="Nonribosomal peptide synthetase, condensation domain"/>
    <property type="match status" value="1"/>
</dbReference>
<dbReference type="Gene3D" id="2.30.38.10">
    <property type="entry name" value="Luciferase, Domain 3"/>
    <property type="match status" value="1"/>
</dbReference>
<dbReference type="GO" id="GO:0043041">
    <property type="term" value="P:amino acid activation for nonribosomal peptide biosynthetic process"/>
    <property type="evidence" value="ECO:0007669"/>
    <property type="project" value="TreeGrafter"/>
</dbReference>
<gene>
    <name evidence="2" type="ORF">NZH93_45710</name>
</gene>
<dbReference type="EMBL" id="JANYMP010000042">
    <property type="protein sequence ID" value="MCS7484172.1"/>
    <property type="molecule type" value="Genomic_DNA"/>
</dbReference>
<evidence type="ECO:0000259" key="1">
    <source>
        <dbReference type="Pfam" id="PF00501"/>
    </source>
</evidence>
<dbReference type="PANTHER" id="PTHR45527:SF1">
    <property type="entry name" value="FATTY ACID SYNTHASE"/>
    <property type="match status" value="1"/>
</dbReference>
<feature type="domain" description="AMP-dependent synthetase/ligase" evidence="1">
    <location>
        <begin position="337"/>
        <end position="519"/>
    </location>
</feature>
<evidence type="ECO:0000313" key="3">
    <source>
        <dbReference type="Proteomes" id="UP001141259"/>
    </source>
</evidence>
<dbReference type="Gene3D" id="3.40.50.980">
    <property type="match status" value="2"/>
</dbReference>
<reference evidence="2" key="1">
    <citation type="submission" date="2022-08" db="EMBL/GenBank/DDBJ databases">
        <authorList>
            <person name="Tistechok S."/>
            <person name="Samborskyy M."/>
            <person name="Roman I."/>
        </authorList>
    </citation>
    <scope>NUCLEOTIDE SEQUENCE</scope>
    <source>
        <strain evidence="2">DSM 103496</strain>
    </source>
</reference>
<accession>A0A9X3AJ76</accession>
<dbReference type="SUPFAM" id="SSF52777">
    <property type="entry name" value="CoA-dependent acyltransferases"/>
    <property type="match status" value="1"/>
</dbReference>
<sequence length="572" mass="59779">MRASAGRGQVPVVVSAATTEGLAALTRAAGVTTSVLLRAAVAVLLARLGAGEEIPLGVTVAGRSGEENGTAVLRADVSGDPSFRELLARVRDVDTGAPVPTERLAEVLGLALVQVLLDDSGAGLPAPDVFDLVLRLREDGGSGVVEYAADLFDPATAERFAGRFTAVLDQVAISPDAPIGTLDVLLPGERRTLTADTAADIPDWCVHELVEEQARRVPDAVALISGDERITYAALNARANRLAHRLIDDGVRRGELVGVRVDRGPDFVVTLLALLKAGAGYLALEPSQPIERVRVLLEEAGVHRVVGVMPDVSTYSGYDPALDVDPRGTACVLGTSGVISSHLSVVSAFFGRSYVHFGPDEVFLQCSPVSSDAAVLELFGALLHGGTCVLAPCGGPDPATVERHGVTTLSLPAERLFDDPSVLGLVRQVVIDGGADAVDDIRKVRAAFPDLRLVHGYAPAGCLSFATAHQITADDATAVPLGTPLANTDVLVLDAALRLVPTGVVGEVYVGGLGLAEGYAGRMRQTAERFVASPFRTGARLYRTGDLARWNGRGELELVGRTDDPPSPDRLP</sequence>
<dbReference type="SUPFAM" id="SSF56801">
    <property type="entry name" value="Acetyl-CoA synthetase-like"/>
    <property type="match status" value="1"/>
</dbReference>
<evidence type="ECO:0000313" key="2">
    <source>
        <dbReference type="EMBL" id="MCS7484172.1"/>
    </source>
</evidence>
<comment type="caution">
    <text evidence="2">The sequence shown here is derived from an EMBL/GenBank/DDBJ whole genome shotgun (WGS) entry which is preliminary data.</text>
</comment>
<keyword evidence="3" id="KW-1185">Reference proteome</keyword>
<dbReference type="PANTHER" id="PTHR45527">
    <property type="entry name" value="NONRIBOSOMAL PEPTIDE SYNTHETASE"/>
    <property type="match status" value="1"/>
</dbReference>
<proteinExistence type="predicted"/>
<protein>
    <submittedName>
        <fullName evidence="2">AMP-binding protein</fullName>
    </submittedName>
</protein>
<dbReference type="Proteomes" id="UP001141259">
    <property type="component" value="Unassembled WGS sequence"/>
</dbReference>
<feature type="domain" description="AMP-dependent synthetase/ligase" evidence="1">
    <location>
        <begin position="211"/>
        <end position="307"/>
    </location>
</feature>
<dbReference type="Pfam" id="PF00501">
    <property type="entry name" value="AMP-binding"/>
    <property type="match status" value="2"/>
</dbReference>
<dbReference type="RefSeq" id="WP_259629624.1">
    <property type="nucleotide sequence ID" value="NZ_JANYMP010000042.1"/>
</dbReference>
<dbReference type="InterPro" id="IPR000873">
    <property type="entry name" value="AMP-dep_synth/lig_dom"/>
</dbReference>
<name>A0A9X3AJ76_9PSEU</name>
<dbReference type="GO" id="GO:0044550">
    <property type="term" value="P:secondary metabolite biosynthetic process"/>
    <property type="evidence" value="ECO:0007669"/>
    <property type="project" value="TreeGrafter"/>
</dbReference>